<keyword evidence="3" id="KW-1185">Reference proteome</keyword>
<accession>A0AAV8R805</accession>
<comment type="caution">
    <text evidence="2">The sequence shown here is derived from an EMBL/GenBank/DDBJ whole genome shotgun (WGS) entry which is preliminary data.</text>
</comment>
<reference evidence="2 3" key="1">
    <citation type="submission" date="2022-12" db="EMBL/GenBank/DDBJ databases">
        <title>Chromosome-scale assembly of the Ensete ventricosum genome.</title>
        <authorList>
            <person name="Dussert Y."/>
            <person name="Stocks J."/>
            <person name="Wendawek A."/>
            <person name="Woldeyes F."/>
            <person name="Nichols R.A."/>
            <person name="Borrell J.S."/>
        </authorList>
    </citation>
    <scope>NUCLEOTIDE SEQUENCE [LARGE SCALE GENOMIC DNA]</scope>
    <source>
        <strain evidence="3">cv. Maze</strain>
        <tissue evidence="2">Seeds</tissue>
    </source>
</reference>
<dbReference type="AlphaFoldDB" id="A0AAV8R805"/>
<feature type="region of interest" description="Disordered" evidence="1">
    <location>
        <begin position="32"/>
        <end position="96"/>
    </location>
</feature>
<name>A0AAV8R805_ENSVE</name>
<gene>
    <name evidence="2" type="ORF">OPV22_009063</name>
</gene>
<dbReference type="EMBL" id="JAQQAF010000003">
    <property type="protein sequence ID" value="KAJ8498511.1"/>
    <property type="molecule type" value="Genomic_DNA"/>
</dbReference>
<feature type="compositionally biased region" description="Basic residues" evidence="1">
    <location>
        <begin position="32"/>
        <end position="41"/>
    </location>
</feature>
<feature type="compositionally biased region" description="Polar residues" evidence="1">
    <location>
        <begin position="77"/>
        <end position="88"/>
    </location>
</feature>
<evidence type="ECO:0000313" key="3">
    <source>
        <dbReference type="Proteomes" id="UP001222027"/>
    </source>
</evidence>
<protein>
    <submittedName>
        <fullName evidence="2">Uncharacterized protein</fullName>
    </submittedName>
</protein>
<dbReference type="Proteomes" id="UP001222027">
    <property type="component" value="Unassembled WGS sequence"/>
</dbReference>
<evidence type="ECO:0000256" key="1">
    <source>
        <dbReference type="SAM" id="MobiDB-lite"/>
    </source>
</evidence>
<proteinExistence type="predicted"/>
<organism evidence="2 3">
    <name type="scientific">Ensete ventricosum</name>
    <name type="common">Abyssinian banana</name>
    <name type="synonym">Musa ensete</name>
    <dbReference type="NCBI Taxonomy" id="4639"/>
    <lineage>
        <taxon>Eukaryota</taxon>
        <taxon>Viridiplantae</taxon>
        <taxon>Streptophyta</taxon>
        <taxon>Embryophyta</taxon>
        <taxon>Tracheophyta</taxon>
        <taxon>Spermatophyta</taxon>
        <taxon>Magnoliopsida</taxon>
        <taxon>Liliopsida</taxon>
        <taxon>Zingiberales</taxon>
        <taxon>Musaceae</taxon>
        <taxon>Ensete</taxon>
    </lineage>
</organism>
<sequence>MGFPSLGGGQLDVRKEKLFPDHKIGIPRAPFRLRRRSHNHTPNRLLPKHPSPTPPAIASVPSQSYPTRYPESKATRVDSSSASFNGLSHRNDNWGPLKNLVTLPLPSASCETHDPHATLSHDPRVEPAALVVA</sequence>
<evidence type="ECO:0000313" key="2">
    <source>
        <dbReference type="EMBL" id="KAJ8498511.1"/>
    </source>
</evidence>